<organism evidence="2 3">
    <name type="scientific">Methylocella silvestris (strain DSM 15510 / CIP 108128 / LMG 27833 / NCIMB 13906 / BL2)</name>
    <dbReference type="NCBI Taxonomy" id="395965"/>
    <lineage>
        <taxon>Bacteria</taxon>
        <taxon>Pseudomonadati</taxon>
        <taxon>Pseudomonadota</taxon>
        <taxon>Alphaproteobacteria</taxon>
        <taxon>Hyphomicrobiales</taxon>
        <taxon>Beijerinckiaceae</taxon>
        <taxon>Methylocella</taxon>
    </lineage>
</organism>
<feature type="region of interest" description="Disordered" evidence="1">
    <location>
        <begin position="1"/>
        <end position="25"/>
    </location>
</feature>
<dbReference type="eggNOG" id="ENOG5033211">
    <property type="taxonomic scope" value="Bacteria"/>
</dbReference>
<dbReference type="GO" id="GO:0006355">
    <property type="term" value="P:regulation of DNA-templated transcription"/>
    <property type="evidence" value="ECO:0007669"/>
    <property type="project" value="InterPro"/>
</dbReference>
<reference evidence="2 3" key="1">
    <citation type="journal article" date="2010" name="J. Bacteriol.">
        <title>Complete genome sequence of the aerobic facultative methanotroph Methylocella silvestris BL2.</title>
        <authorList>
            <person name="Chen Y."/>
            <person name="Crombie A."/>
            <person name="Rahman M.T."/>
            <person name="Dedysh S.N."/>
            <person name="Liesack W."/>
            <person name="Stott M.B."/>
            <person name="Alam M."/>
            <person name="Theisen A.R."/>
            <person name="Murrell J.C."/>
            <person name="Dunfield P.F."/>
        </authorList>
    </citation>
    <scope>NUCLEOTIDE SEQUENCE [LARGE SCALE GENOMIC DNA]</scope>
    <source>
        <strain evidence="3">DSM 15510 / CIP 108128 / LMG 27833 / NCIMB 13906 / BL2</strain>
    </source>
</reference>
<name>B8EI17_METSB</name>
<keyword evidence="3" id="KW-1185">Reference proteome</keyword>
<accession>B8EI17</accession>
<evidence type="ECO:0000256" key="1">
    <source>
        <dbReference type="SAM" id="MobiDB-lite"/>
    </source>
</evidence>
<dbReference type="KEGG" id="msl:Msil_1549"/>
<gene>
    <name evidence="2" type="ordered locus">Msil_1549</name>
</gene>
<evidence type="ECO:0000313" key="2">
    <source>
        <dbReference type="EMBL" id="ACK50499.1"/>
    </source>
</evidence>
<proteinExistence type="predicted"/>
<evidence type="ECO:0000313" key="3">
    <source>
        <dbReference type="Proteomes" id="UP000002257"/>
    </source>
</evidence>
<dbReference type="Proteomes" id="UP000002257">
    <property type="component" value="Chromosome"/>
</dbReference>
<dbReference type="EMBL" id="CP001280">
    <property type="protein sequence ID" value="ACK50499.1"/>
    <property type="molecule type" value="Genomic_DNA"/>
</dbReference>
<dbReference type="OrthoDB" id="8347782at2"/>
<dbReference type="AlphaFoldDB" id="B8EI17"/>
<dbReference type="Gene3D" id="1.10.1220.10">
    <property type="entry name" value="Met repressor-like"/>
    <property type="match status" value="1"/>
</dbReference>
<sequence>MRKENRNEIFGNQSRRNIGKRNPPTLRQQGALRLADCYALANLRVGYEIPRERAPWLLVLASALGCGSPGPRSIGRVFTDWPGLNITTFRRAIKRCHLGEIDDDELWAVMQRQQKFVEERGVRPIGYQKCADLLQVTEAERISAKLKTMLAIDVTSAQRAAIRAKNKKERKHTDRALSGAKPRGLYEAESLTRTAPWVPLGISRSTWYRRNKRAETTAVPVKRDLLPDCAALVPVPVASHLFNVQEVVQGRQNSQHKCSTGAFSGQ</sequence>
<dbReference type="RefSeq" id="WP_012590569.1">
    <property type="nucleotide sequence ID" value="NC_011666.1"/>
</dbReference>
<dbReference type="InterPro" id="IPR013321">
    <property type="entry name" value="Arc_rbn_hlx_hlx"/>
</dbReference>
<protein>
    <submittedName>
        <fullName evidence="2">Uncharacterized protein</fullName>
    </submittedName>
</protein>
<dbReference type="HOGENOM" id="CLU_1045137_0_0_5"/>